<proteinExistence type="predicted"/>
<dbReference type="EMBL" id="FULE01000047">
    <property type="protein sequence ID" value="SJN59263.1"/>
    <property type="molecule type" value="Genomic_DNA"/>
</dbReference>
<protein>
    <submittedName>
        <fullName evidence="1">Uncharacterized protein</fullName>
    </submittedName>
</protein>
<evidence type="ECO:0000313" key="1">
    <source>
        <dbReference type="EMBL" id="SJN59263.1"/>
    </source>
</evidence>
<accession>A0A1R4LS25</accession>
<evidence type="ECO:0000313" key="2">
    <source>
        <dbReference type="Proteomes" id="UP000188276"/>
    </source>
</evidence>
<dbReference type="Proteomes" id="UP000188276">
    <property type="component" value="Unassembled WGS sequence"/>
</dbReference>
<name>A0A1R4LS25_VIBR1</name>
<sequence length="81" mass="9060">MLIIKALIYGGPGPPATLIREPGQDRKVAATANDVCAGMWLGLPPNCLFPNRLFPEKINPLHFSWLYLFAQVLTSDTKMRY</sequence>
<keyword evidence="2" id="KW-1185">Reference proteome</keyword>
<reference evidence="2" key="1">
    <citation type="submission" date="2017-02" db="EMBL/GenBank/DDBJ databases">
        <authorList>
            <person name="Rodrigo-Torres L."/>
            <person name="Arahal R.D."/>
            <person name="Lucena T."/>
        </authorList>
    </citation>
    <scope>NUCLEOTIDE SEQUENCE [LARGE SCALE GENOMIC DNA]</scope>
    <source>
        <strain evidence="2">CECT 7878</strain>
    </source>
</reference>
<organism evidence="1 2">
    <name type="scientific">Vibrio ruber (strain DSM 16370 / JCM 11486 / BCRC 17186 / CECT 7878 / LMG 23124 / VR1)</name>
    <dbReference type="NCBI Taxonomy" id="1123498"/>
    <lineage>
        <taxon>Bacteria</taxon>
        <taxon>Pseudomonadati</taxon>
        <taxon>Pseudomonadota</taxon>
        <taxon>Gammaproteobacteria</taxon>
        <taxon>Vibrionales</taxon>
        <taxon>Vibrionaceae</taxon>
        <taxon>Vibrio</taxon>
    </lineage>
</organism>
<gene>
    <name evidence="1" type="ORF">VR7878_03321</name>
</gene>
<dbReference type="AlphaFoldDB" id="A0A1R4LS25"/>